<reference evidence="1" key="1">
    <citation type="submission" date="2019-08" db="EMBL/GenBank/DDBJ databases">
        <authorList>
            <person name="Kucharzyk K."/>
            <person name="Murdoch R.W."/>
            <person name="Higgins S."/>
            <person name="Loffler F."/>
        </authorList>
    </citation>
    <scope>NUCLEOTIDE SEQUENCE</scope>
</reference>
<evidence type="ECO:0000313" key="1">
    <source>
        <dbReference type="EMBL" id="MPM25958.1"/>
    </source>
</evidence>
<proteinExistence type="predicted"/>
<accession>A0A644YDD4</accession>
<protein>
    <submittedName>
        <fullName evidence="1">Uncharacterized protein</fullName>
    </submittedName>
</protein>
<dbReference type="EMBL" id="VSSQ01004617">
    <property type="protein sequence ID" value="MPM25958.1"/>
    <property type="molecule type" value="Genomic_DNA"/>
</dbReference>
<sequence length="56" mass="6388">MNEDSRRQHDHEEAYASFKSFFHHLGDIRSFLDDLGAVAVGNPHEEEEEEEDAGDA</sequence>
<gene>
    <name evidence="1" type="ORF">SDC9_72459</name>
</gene>
<name>A0A644YDD4_9ZZZZ</name>
<comment type="caution">
    <text evidence="1">The sequence shown here is derived from an EMBL/GenBank/DDBJ whole genome shotgun (WGS) entry which is preliminary data.</text>
</comment>
<dbReference type="AlphaFoldDB" id="A0A644YDD4"/>
<organism evidence="1">
    <name type="scientific">bioreactor metagenome</name>
    <dbReference type="NCBI Taxonomy" id="1076179"/>
    <lineage>
        <taxon>unclassified sequences</taxon>
        <taxon>metagenomes</taxon>
        <taxon>ecological metagenomes</taxon>
    </lineage>
</organism>